<accession>A0A8E2LCY9</accession>
<sequence>MEKLLTVKEVAERLNKSEETIKRWLRLGKFANAFKESDKKGWQIPHEDVQVLETTRSISPHLDEQMSNLYISQPPRNEDSKELVSMAYQAVTMTSPTDTIINLLNYIGIRRTLEILLIMSQSPNRVKNPEGFIRKAISKGWTPTTLPIKRERNIARVRSNQSEYRQQTVPFYNWLEED</sequence>
<name>A0A8E2LCY9_9BACI</name>
<comment type="caution">
    <text evidence="2">The sequence shown here is derived from an EMBL/GenBank/DDBJ whole genome shotgun (WGS) entry which is preliminary data.</text>
</comment>
<evidence type="ECO:0000313" key="3">
    <source>
        <dbReference type="Proteomes" id="UP000189761"/>
    </source>
</evidence>
<dbReference type="Pfam" id="PF12728">
    <property type="entry name" value="HTH_17"/>
    <property type="match status" value="1"/>
</dbReference>
<dbReference type="Proteomes" id="UP000189761">
    <property type="component" value="Unassembled WGS sequence"/>
</dbReference>
<dbReference type="EMBL" id="MTLA01000471">
    <property type="protein sequence ID" value="OOP65726.1"/>
    <property type="molecule type" value="Genomic_DNA"/>
</dbReference>
<keyword evidence="3" id="KW-1185">Reference proteome</keyword>
<feature type="domain" description="Helix-turn-helix" evidence="1">
    <location>
        <begin position="4"/>
        <end position="50"/>
    </location>
</feature>
<dbReference type="InterPro" id="IPR041657">
    <property type="entry name" value="HTH_17"/>
</dbReference>
<evidence type="ECO:0000259" key="1">
    <source>
        <dbReference type="Pfam" id="PF12728"/>
    </source>
</evidence>
<dbReference type="AlphaFoldDB" id="A0A8E2LCY9"/>
<dbReference type="RefSeq" id="WP_078111454.1">
    <property type="nucleotide sequence ID" value="NZ_CP065424.1"/>
</dbReference>
<protein>
    <recommendedName>
        <fullName evidence="1">Helix-turn-helix domain-containing protein</fullName>
    </recommendedName>
</protein>
<dbReference type="SUPFAM" id="SSF46955">
    <property type="entry name" value="Putative DNA-binding domain"/>
    <property type="match status" value="1"/>
</dbReference>
<proteinExistence type="predicted"/>
<evidence type="ECO:0000313" key="2">
    <source>
        <dbReference type="EMBL" id="OOP65726.1"/>
    </source>
</evidence>
<reference evidence="2 3" key="1">
    <citation type="submission" date="2017-01" db="EMBL/GenBank/DDBJ databases">
        <title>Draft genome sequence of Bacillus oleronius.</title>
        <authorList>
            <person name="Allam M."/>
        </authorList>
    </citation>
    <scope>NUCLEOTIDE SEQUENCE [LARGE SCALE GENOMIC DNA]</scope>
    <source>
        <strain evidence="2 3">DSM 9356</strain>
    </source>
</reference>
<gene>
    <name evidence="2" type="ORF">BWZ43_24660</name>
</gene>
<dbReference type="InterPro" id="IPR009061">
    <property type="entry name" value="DNA-bd_dom_put_sf"/>
</dbReference>
<organism evidence="2 3">
    <name type="scientific">Heyndrickxia oleronia</name>
    <dbReference type="NCBI Taxonomy" id="38875"/>
    <lineage>
        <taxon>Bacteria</taxon>
        <taxon>Bacillati</taxon>
        <taxon>Bacillota</taxon>
        <taxon>Bacilli</taxon>
        <taxon>Bacillales</taxon>
        <taxon>Bacillaceae</taxon>
        <taxon>Heyndrickxia</taxon>
    </lineage>
</organism>